<dbReference type="AlphaFoldDB" id="A0A9N9Q9Z2"/>
<protein>
    <submittedName>
        <fullName evidence="2">Uncharacterized protein</fullName>
    </submittedName>
</protein>
<keyword evidence="3" id="KW-1185">Reference proteome</keyword>
<dbReference type="EMBL" id="CAJVRM010000396">
    <property type="protein sequence ID" value="CAG8980549.1"/>
    <property type="molecule type" value="Genomic_DNA"/>
</dbReference>
<name>A0A9N9Q9Z2_9HELO</name>
<dbReference type="Proteomes" id="UP000701801">
    <property type="component" value="Unassembled WGS sequence"/>
</dbReference>
<sequence>MHTIKSCSSAKVRHRNYSCGTTCHLGQACATAWEIFVLWSPKEEVGTLTGDAKRRLVSHTPLAAIFHEIPKYTYRGGDAKGTDNAGDFAEETYFDIYSRQSVVCVTEVITDIAASRSKSSATSICNKKKIQLYGRELAMSSIQTYTVICLEAIHAFFGTGKESLAILENTAAYGPETASLRIPLPFNTTPPHQKHHQQANTQPHKPARDYDLNKKHRILTTCDS</sequence>
<comment type="caution">
    <text evidence="2">The sequence shown here is derived from an EMBL/GenBank/DDBJ whole genome shotgun (WGS) entry which is preliminary data.</text>
</comment>
<organism evidence="2 3">
    <name type="scientific">Hymenoscyphus albidus</name>
    <dbReference type="NCBI Taxonomy" id="595503"/>
    <lineage>
        <taxon>Eukaryota</taxon>
        <taxon>Fungi</taxon>
        <taxon>Dikarya</taxon>
        <taxon>Ascomycota</taxon>
        <taxon>Pezizomycotina</taxon>
        <taxon>Leotiomycetes</taxon>
        <taxon>Helotiales</taxon>
        <taxon>Helotiaceae</taxon>
        <taxon>Hymenoscyphus</taxon>
    </lineage>
</organism>
<proteinExistence type="predicted"/>
<evidence type="ECO:0000256" key="1">
    <source>
        <dbReference type="SAM" id="MobiDB-lite"/>
    </source>
</evidence>
<evidence type="ECO:0000313" key="2">
    <source>
        <dbReference type="EMBL" id="CAG8980549.1"/>
    </source>
</evidence>
<reference evidence="2" key="1">
    <citation type="submission" date="2021-07" db="EMBL/GenBank/DDBJ databases">
        <authorList>
            <person name="Durling M."/>
        </authorList>
    </citation>
    <scope>NUCLEOTIDE SEQUENCE</scope>
</reference>
<accession>A0A9N9Q9Z2</accession>
<gene>
    <name evidence="2" type="ORF">HYALB_00002546</name>
</gene>
<dbReference type="PROSITE" id="PS51257">
    <property type="entry name" value="PROKAR_LIPOPROTEIN"/>
    <property type="match status" value="1"/>
</dbReference>
<feature type="region of interest" description="Disordered" evidence="1">
    <location>
        <begin position="186"/>
        <end position="209"/>
    </location>
</feature>
<evidence type="ECO:0000313" key="3">
    <source>
        <dbReference type="Proteomes" id="UP000701801"/>
    </source>
</evidence>